<feature type="repeat" description="WD" evidence="3">
    <location>
        <begin position="364"/>
        <end position="406"/>
    </location>
</feature>
<keyword evidence="7" id="KW-1185">Reference proteome</keyword>
<dbReference type="Pfam" id="PF12894">
    <property type="entry name" value="ANAPC4_WD40"/>
    <property type="match status" value="1"/>
</dbReference>
<dbReference type="InterPro" id="IPR036322">
    <property type="entry name" value="WD40_repeat_dom_sf"/>
</dbReference>
<keyword evidence="2" id="KW-0677">Repeat</keyword>
<feature type="repeat" description="WD" evidence="3">
    <location>
        <begin position="493"/>
        <end position="534"/>
    </location>
</feature>
<evidence type="ECO:0000256" key="3">
    <source>
        <dbReference type="PROSITE-ProRule" id="PRU00221"/>
    </source>
</evidence>
<dbReference type="AlphaFoldDB" id="A0A8J8P5I7"/>
<dbReference type="Gene3D" id="2.130.10.10">
    <property type="entry name" value="YVTN repeat-like/Quinoprotein amine dehydrogenase"/>
    <property type="match status" value="3"/>
</dbReference>
<dbReference type="OrthoDB" id="10264376at2759"/>
<name>A0A8J8P5I7_HALGN</name>
<comment type="caution">
    <text evidence="6">The sequence shown here is derived from an EMBL/GenBank/DDBJ whole genome shotgun (WGS) entry which is preliminary data.</text>
</comment>
<dbReference type="PANTHER" id="PTHR13720">
    <property type="entry name" value="WD-40 REPEAT PROTEIN"/>
    <property type="match status" value="1"/>
</dbReference>
<organism evidence="6 7">
    <name type="scientific">Halteria grandinella</name>
    <dbReference type="NCBI Taxonomy" id="5974"/>
    <lineage>
        <taxon>Eukaryota</taxon>
        <taxon>Sar</taxon>
        <taxon>Alveolata</taxon>
        <taxon>Ciliophora</taxon>
        <taxon>Intramacronucleata</taxon>
        <taxon>Spirotrichea</taxon>
        <taxon>Stichotrichia</taxon>
        <taxon>Sporadotrichida</taxon>
        <taxon>Halteriidae</taxon>
        <taxon>Halteria</taxon>
    </lineage>
</organism>
<dbReference type="PROSITE" id="PS50082">
    <property type="entry name" value="WD_REPEATS_2"/>
    <property type="match status" value="5"/>
</dbReference>
<dbReference type="EMBL" id="RRYP01001186">
    <property type="protein sequence ID" value="TNV86289.1"/>
    <property type="molecule type" value="Genomic_DNA"/>
</dbReference>
<evidence type="ECO:0000313" key="6">
    <source>
        <dbReference type="EMBL" id="TNV86289.1"/>
    </source>
</evidence>
<dbReference type="PROSITE" id="PS00678">
    <property type="entry name" value="WD_REPEATS_1"/>
    <property type="match status" value="1"/>
</dbReference>
<dbReference type="InterPro" id="IPR024977">
    <property type="entry name" value="Apc4-like_WD40_dom"/>
</dbReference>
<reference evidence="6" key="1">
    <citation type="submission" date="2019-06" db="EMBL/GenBank/DDBJ databases">
        <authorList>
            <person name="Zheng W."/>
        </authorList>
    </citation>
    <scope>NUCLEOTIDE SEQUENCE</scope>
    <source>
        <strain evidence="6">QDHG01</strain>
    </source>
</reference>
<feature type="region of interest" description="Disordered" evidence="4">
    <location>
        <begin position="1"/>
        <end position="34"/>
    </location>
</feature>
<dbReference type="Pfam" id="PF00400">
    <property type="entry name" value="WD40"/>
    <property type="match status" value="5"/>
</dbReference>
<evidence type="ECO:0000256" key="4">
    <source>
        <dbReference type="SAM" id="MobiDB-lite"/>
    </source>
</evidence>
<feature type="repeat" description="WD" evidence="3">
    <location>
        <begin position="451"/>
        <end position="492"/>
    </location>
</feature>
<gene>
    <name evidence="6" type="ORF">FGO68_gene6640</name>
</gene>
<sequence length="660" mass="72929">METQQLPPHSSQGAAAQERTPSQRSTTVNAQPVISPGAADKVELDHAIGFSGKIVGSVHLHPNAKDYVLVAGCSIVIGDLSDPHTQNFLTAHDDQITCLALANGGGLIASGQRGDNSDIVLWDFAGKRAVFRLSEHDFEVALLEFSHDDRLLLSTGNQLDGKLYIWDTSSGYIVSKLNLIPTVYTEAPRCIKWGGYQKDIKLRNTAKYQFAMSGAKRLNLWSLDPSTGQIHPELINTGTFVRDYSCLAFSKPTEEFLFAGTLSGDFCCFQVKNKLLVFTQNVCAQGIKCIQAVTSDKIAVGGGDGQIVLFHVDQNFCQALLKTQVFGSVNSLSASVDGLQMLTATDKGFIYRMRVSDFSKMLLCENHTEAVVDTYFMAGVSDKFSTCSEDGTIRLWDSNDYSVTARCSVMAMQGVFPLCSLFTDEVIIAGWSDGKIRSFRIEGSAPLWQIDNAHKNGVTAICLSFNSKFICSGGFEGEVRVWEIRSRELVSHLKEHSSKVTRVQVFPDDTHLMTSARDRSILCWDLKQEKRVANQTQRMGGINGFAIAPLDNNKFLSVGQERKITYWDIRKPQPESLLESSPYRGESDELMSIAISHNNKYFVTGGTQGVVRLYDFSNGLFVTECRAHSSQVTCVKFSPDDKQIVSTGRDGLVIVWNFFM</sequence>
<dbReference type="InterPro" id="IPR001680">
    <property type="entry name" value="WD40_rpt"/>
</dbReference>
<keyword evidence="1 3" id="KW-0853">WD repeat</keyword>
<feature type="repeat" description="WD" evidence="3">
    <location>
        <begin position="583"/>
        <end position="624"/>
    </location>
</feature>
<evidence type="ECO:0000259" key="5">
    <source>
        <dbReference type="Pfam" id="PF12894"/>
    </source>
</evidence>
<feature type="repeat" description="WD" evidence="3">
    <location>
        <begin position="625"/>
        <end position="660"/>
    </location>
</feature>
<protein>
    <recommendedName>
        <fullName evidence="5">Anaphase-promoting complex subunit 4-like WD40 domain-containing protein</fullName>
    </recommendedName>
</protein>
<proteinExistence type="predicted"/>
<dbReference type="InterPro" id="IPR015943">
    <property type="entry name" value="WD40/YVTN_repeat-like_dom_sf"/>
</dbReference>
<evidence type="ECO:0000256" key="2">
    <source>
        <dbReference type="ARBA" id="ARBA00022737"/>
    </source>
</evidence>
<feature type="domain" description="Anaphase-promoting complex subunit 4-like WD40" evidence="5">
    <location>
        <begin position="426"/>
        <end position="503"/>
    </location>
</feature>
<dbReference type="InterPro" id="IPR019775">
    <property type="entry name" value="WD40_repeat_CS"/>
</dbReference>
<dbReference type="GO" id="GO:0005929">
    <property type="term" value="C:cilium"/>
    <property type="evidence" value="ECO:0007669"/>
    <property type="project" value="UniProtKB-ARBA"/>
</dbReference>
<dbReference type="PANTHER" id="PTHR13720:SF39">
    <property type="entry name" value="F-BOX DOMAIN-CONTAINING PROTEIN"/>
    <property type="match status" value="1"/>
</dbReference>
<dbReference type="InterPro" id="IPR050630">
    <property type="entry name" value="WD_repeat_EMAP"/>
</dbReference>
<evidence type="ECO:0000313" key="7">
    <source>
        <dbReference type="Proteomes" id="UP000785679"/>
    </source>
</evidence>
<dbReference type="SMART" id="SM00320">
    <property type="entry name" value="WD40"/>
    <property type="match status" value="9"/>
</dbReference>
<dbReference type="Proteomes" id="UP000785679">
    <property type="component" value="Unassembled WGS sequence"/>
</dbReference>
<evidence type="ECO:0000256" key="1">
    <source>
        <dbReference type="ARBA" id="ARBA00022574"/>
    </source>
</evidence>
<dbReference type="SUPFAM" id="SSF50978">
    <property type="entry name" value="WD40 repeat-like"/>
    <property type="match status" value="2"/>
</dbReference>
<feature type="compositionally biased region" description="Polar residues" evidence="4">
    <location>
        <begin position="1"/>
        <end position="32"/>
    </location>
</feature>
<accession>A0A8J8P5I7</accession>
<dbReference type="PROSITE" id="PS50294">
    <property type="entry name" value="WD_REPEATS_REGION"/>
    <property type="match status" value="3"/>
</dbReference>
<dbReference type="CDD" id="cd00200">
    <property type="entry name" value="WD40"/>
    <property type="match status" value="1"/>
</dbReference>